<dbReference type="OrthoDB" id="6131511at2759"/>
<reference evidence="1" key="1">
    <citation type="submission" date="2018-11" db="EMBL/GenBank/DDBJ databases">
        <authorList>
            <person name="Alioto T."/>
            <person name="Alioto T."/>
        </authorList>
    </citation>
    <scope>NUCLEOTIDE SEQUENCE</scope>
</reference>
<comment type="caution">
    <text evidence="1">The sequence shown here is derived from an EMBL/GenBank/DDBJ whole genome shotgun (WGS) entry which is preliminary data.</text>
</comment>
<dbReference type="SUPFAM" id="SSF63829">
    <property type="entry name" value="Calcium-dependent phosphotriesterase"/>
    <property type="match status" value="1"/>
</dbReference>
<proteinExistence type="predicted"/>
<organism evidence="1 2">
    <name type="scientific">Mytilus galloprovincialis</name>
    <name type="common">Mediterranean mussel</name>
    <dbReference type="NCBI Taxonomy" id="29158"/>
    <lineage>
        <taxon>Eukaryota</taxon>
        <taxon>Metazoa</taxon>
        <taxon>Spiralia</taxon>
        <taxon>Lophotrochozoa</taxon>
        <taxon>Mollusca</taxon>
        <taxon>Bivalvia</taxon>
        <taxon>Autobranchia</taxon>
        <taxon>Pteriomorphia</taxon>
        <taxon>Mytilida</taxon>
        <taxon>Mytiloidea</taxon>
        <taxon>Mytilidae</taxon>
        <taxon>Mytilinae</taxon>
        <taxon>Mytilus</taxon>
    </lineage>
</organism>
<protein>
    <submittedName>
        <fullName evidence="1">Uncharacterized protein</fullName>
    </submittedName>
</protein>
<gene>
    <name evidence="1" type="ORF">MGAL_10B021723</name>
</gene>
<dbReference type="EMBL" id="UYJE01000175">
    <property type="protein sequence ID" value="VDH90827.1"/>
    <property type="molecule type" value="Genomic_DNA"/>
</dbReference>
<evidence type="ECO:0000313" key="2">
    <source>
        <dbReference type="Proteomes" id="UP000596742"/>
    </source>
</evidence>
<dbReference type="Proteomes" id="UP000596742">
    <property type="component" value="Unassembled WGS sequence"/>
</dbReference>
<accession>A0A8B6BHI8</accession>
<name>A0A8B6BHI8_MYTGA</name>
<evidence type="ECO:0000313" key="1">
    <source>
        <dbReference type="EMBL" id="VDH90827.1"/>
    </source>
</evidence>
<keyword evidence="2" id="KW-1185">Reference proteome</keyword>
<sequence>MMNTHTFKTSLGTNSQIACINDCAIAVTDPLYNNIHIVTIITPTGTTDFGIPTGTGMTGGITCRMNILYVAFSDAIRLMDLTGQIQRVINIPSVNELHSVNNDQMLCVYSQDAEKTMACLDLTNDKVHGFERFPFHPKEVTTDDVGNIIFIAEGVIWQVTSDGKNFKILITPNNNNLYTRLTYLKNSKVLVTFQEDKVDTRDIKVKLYRKQE</sequence>
<dbReference type="AlphaFoldDB" id="A0A8B6BHI8"/>